<gene>
    <name evidence="1" type="ORF">EAIL5_0467</name>
</gene>
<name>E5B1D6_ERWAM</name>
<evidence type="ECO:0000313" key="1">
    <source>
        <dbReference type="EMBL" id="CBX79287.1"/>
    </source>
</evidence>
<dbReference type="EMBL" id="FR719186">
    <property type="protein sequence ID" value="CBX79287.1"/>
    <property type="molecule type" value="Genomic_DNA"/>
</dbReference>
<reference evidence="1" key="1">
    <citation type="journal article" date="2011" name="J. Bacteriol.">
        <title>Genome Sequence of an Erwinia amylovora Strain with Pathogenicity Restricted to Rubus Plants.</title>
        <authorList>
            <person name="Powney R."/>
            <person name="Smits T.H."/>
            <person name="Sawbridge T."/>
            <person name="Frey B."/>
            <person name="Blom J."/>
            <person name="Frey J.E."/>
            <person name="Plummer K.M."/>
            <person name="Beer S.V."/>
            <person name="Luck J."/>
            <person name="Duffy B."/>
            <person name="Rodoni B."/>
        </authorList>
    </citation>
    <scope>NUCLEOTIDE SEQUENCE</scope>
    <source>
        <strain evidence="1">ATCC BAA-2158</strain>
    </source>
</reference>
<dbReference type="AlphaFoldDB" id="E5B1D6"/>
<accession>E5B1D6</accession>
<proteinExistence type="predicted"/>
<organism evidence="1">
    <name type="scientific">Erwinia amylovora ATCC BAA-2158</name>
    <dbReference type="NCBI Taxonomy" id="889211"/>
    <lineage>
        <taxon>Bacteria</taxon>
        <taxon>Pseudomonadati</taxon>
        <taxon>Pseudomonadota</taxon>
        <taxon>Gammaproteobacteria</taxon>
        <taxon>Enterobacterales</taxon>
        <taxon>Erwiniaceae</taxon>
        <taxon>Erwinia</taxon>
    </lineage>
</organism>
<sequence>MILRQKKSKLKSVPALQNMKINPKALINLPRQKFT</sequence>
<protein>
    <submittedName>
        <fullName evidence="1">Uncharacterized protein</fullName>
    </submittedName>
</protein>